<protein>
    <recommendedName>
        <fullName evidence="8">AAA+ ATPase domain-containing protein</fullName>
    </recommendedName>
</protein>
<evidence type="ECO:0008006" key="8">
    <source>
        <dbReference type="Google" id="ProtNLM"/>
    </source>
</evidence>
<accession>A0A1F7IV72</accession>
<dbReference type="Pfam" id="PF00437">
    <property type="entry name" value="T2SSE"/>
    <property type="match status" value="1"/>
</dbReference>
<dbReference type="AlphaFoldDB" id="A0A1F7IV72"/>
<dbReference type="Proteomes" id="UP000177141">
    <property type="component" value="Unassembled WGS sequence"/>
</dbReference>
<dbReference type="PANTHER" id="PTHR30258:SF3">
    <property type="entry name" value="SLL1921 PROTEIN"/>
    <property type="match status" value="1"/>
</dbReference>
<keyword evidence="2" id="KW-0547">Nucleotide-binding</keyword>
<evidence type="ECO:0000313" key="7">
    <source>
        <dbReference type="Proteomes" id="UP000177141"/>
    </source>
</evidence>
<dbReference type="SUPFAM" id="SSF52540">
    <property type="entry name" value="P-loop containing nucleoside triphosphate hydrolases"/>
    <property type="match status" value="1"/>
</dbReference>
<evidence type="ECO:0000256" key="2">
    <source>
        <dbReference type="ARBA" id="ARBA00022741"/>
    </source>
</evidence>
<dbReference type="GO" id="GO:0005886">
    <property type="term" value="C:plasma membrane"/>
    <property type="evidence" value="ECO:0007669"/>
    <property type="project" value="TreeGrafter"/>
</dbReference>
<dbReference type="CDD" id="cd01129">
    <property type="entry name" value="PulE-GspE-like"/>
    <property type="match status" value="1"/>
</dbReference>
<dbReference type="Gene3D" id="3.40.50.300">
    <property type="entry name" value="P-loop containing nucleotide triphosphate hydrolases"/>
    <property type="match status" value="1"/>
</dbReference>
<dbReference type="InterPro" id="IPR001482">
    <property type="entry name" value="T2SS/T4SS_dom"/>
</dbReference>
<name>A0A1F7IV72_9BACT</name>
<dbReference type="SUPFAM" id="SSF160246">
    <property type="entry name" value="EspE N-terminal domain-like"/>
    <property type="match status" value="1"/>
</dbReference>
<reference evidence="6 7" key="1">
    <citation type="journal article" date="2016" name="Nat. Commun.">
        <title>Thousands of microbial genomes shed light on interconnected biogeochemical processes in an aquifer system.</title>
        <authorList>
            <person name="Anantharaman K."/>
            <person name="Brown C.T."/>
            <person name="Hug L.A."/>
            <person name="Sharon I."/>
            <person name="Castelle C.J."/>
            <person name="Probst A.J."/>
            <person name="Thomas B.C."/>
            <person name="Singh A."/>
            <person name="Wilkins M.J."/>
            <person name="Karaoz U."/>
            <person name="Brodie E.L."/>
            <person name="Williams K.H."/>
            <person name="Hubbard S.S."/>
            <person name="Banfield J.F."/>
        </authorList>
    </citation>
    <scope>NUCLEOTIDE SEQUENCE [LARGE SCALE GENOMIC DNA]</scope>
</reference>
<feature type="domain" description="Bacterial type II secretion system protein E" evidence="4">
    <location>
        <begin position="163"/>
        <end position="551"/>
    </location>
</feature>
<proteinExistence type="inferred from homology"/>
<evidence type="ECO:0000313" key="6">
    <source>
        <dbReference type="EMBL" id="OGK47268.1"/>
    </source>
</evidence>
<evidence type="ECO:0000256" key="1">
    <source>
        <dbReference type="ARBA" id="ARBA00006611"/>
    </source>
</evidence>
<dbReference type="GO" id="GO:0005524">
    <property type="term" value="F:ATP binding"/>
    <property type="evidence" value="ECO:0007669"/>
    <property type="project" value="UniProtKB-KW"/>
</dbReference>
<dbReference type="STRING" id="1802061.A3A93_05760"/>
<dbReference type="Gene3D" id="3.30.450.90">
    <property type="match status" value="1"/>
</dbReference>
<dbReference type="InterPro" id="IPR037257">
    <property type="entry name" value="T2SS_E_N_sf"/>
</dbReference>
<evidence type="ECO:0000259" key="4">
    <source>
        <dbReference type="Pfam" id="PF00437"/>
    </source>
</evidence>
<dbReference type="Gene3D" id="3.30.300.160">
    <property type="entry name" value="Type II secretion system, protein E, N-terminal domain"/>
    <property type="match status" value="1"/>
</dbReference>
<gene>
    <name evidence="6" type="ORF">A3A93_05760</name>
</gene>
<dbReference type="FunFam" id="3.40.50.300:FF:000398">
    <property type="entry name" value="Type IV pilus assembly ATPase PilB"/>
    <property type="match status" value="1"/>
</dbReference>
<dbReference type="GO" id="GO:0016887">
    <property type="term" value="F:ATP hydrolysis activity"/>
    <property type="evidence" value="ECO:0007669"/>
    <property type="project" value="TreeGrafter"/>
</dbReference>
<sequence>MVISDQDLARLLTKMGLLDEKKIKEVQEYMKNASASFDDGLLQLNIISDEQLGITVANYLKIPFVNLSKVSIPQDVFHIVPEKIARKHKVIAFGRDQNGTKVAMADPKNNEIIALIAQKTESKVIPYLATPRDINNTFYIFKKDLQKGFDELVKTKIGDKFLKEAPIAQIVDLVIETAYFDKVSDIHIEPQEEDALIRYRMDGILHDMLTYPKNLHDRIMTRLKVLSRLRTDEHLTPQDGKIRFEIENSYLDLRLSIIPIVEGEKAVLRLLSSHNQQITLTDLGMSTKDLDLVSKAYAKSYGMILSTGPTGSGKSTSIYAILKILNTRAKNITTIEDPVEYRVQGVNQIQVNTKTNLTFASGLRSILRQDPNIIFVGEIRDSETAGIAVNAALTGHLVVSTLHTNDAATSLPRLVDMKIEPFLVASTINIIMAQRLIRKICDMCKTTLDLNYDDLVKNLPEETVKKHFGANKKIRVYTGAGCKICHNTGYLGRVGIFEVLEVSKDIRKLIVEKADSDLISQQAKKEGMITMLDDGLIKVVQGVTTIQEVLRVTKVETL</sequence>
<evidence type="ECO:0000256" key="3">
    <source>
        <dbReference type="ARBA" id="ARBA00022840"/>
    </source>
</evidence>
<comment type="caution">
    <text evidence="6">The sequence shown here is derived from an EMBL/GenBank/DDBJ whole genome shotgun (WGS) entry which is preliminary data.</text>
</comment>
<keyword evidence="3" id="KW-0067">ATP-binding</keyword>
<comment type="similarity">
    <text evidence="1">Belongs to the GSP E family.</text>
</comment>
<dbReference type="InterPro" id="IPR027417">
    <property type="entry name" value="P-loop_NTPase"/>
</dbReference>
<dbReference type="Pfam" id="PF05157">
    <property type="entry name" value="MshEN"/>
    <property type="match status" value="1"/>
</dbReference>
<evidence type="ECO:0000259" key="5">
    <source>
        <dbReference type="Pfam" id="PF05157"/>
    </source>
</evidence>
<feature type="domain" description="Type II secretion system protein GspE N-terminal" evidence="5">
    <location>
        <begin position="61"/>
        <end position="137"/>
    </location>
</feature>
<dbReference type="EMBL" id="MGAL01000034">
    <property type="protein sequence ID" value="OGK47268.1"/>
    <property type="molecule type" value="Genomic_DNA"/>
</dbReference>
<dbReference type="InterPro" id="IPR007831">
    <property type="entry name" value="T2SS_GspE_N"/>
</dbReference>
<organism evidence="6 7">
    <name type="scientific">Candidatus Roizmanbacteria bacterium RIFCSPLOWO2_01_FULL_38_12</name>
    <dbReference type="NCBI Taxonomy" id="1802061"/>
    <lineage>
        <taxon>Bacteria</taxon>
        <taxon>Candidatus Roizmaniibacteriota</taxon>
    </lineage>
</organism>
<dbReference type="PANTHER" id="PTHR30258">
    <property type="entry name" value="TYPE II SECRETION SYSTEM PROTEIN GSPE-RELATED"/>
    <property type="match status" value="1"/>
</dbReference>